<dbReference type="GO" id="GO:0003700">
    <property type="term" value="F:DNA-binding transcription factor activity"/>
    <property type="evidence" value="ECO:0007669"/>
    <property type="project" value="TreeGrafter"/>
</dbReference>
<organism evidence="6 7">
    <name type="scientific">Vagococcus acidifermentans</name>
    <dbReference type="NCBI Taxonomy" id="564710"/>
    <lineage>
        <taxon>Bacteria</taxon>
        <taxon>Bacillati</taxon>
        <taxon>Bacillota</taxon>
        <taxon>Bacilli</taxon>
        <taxon>Lactobacillales</taxon>
        <taxon>Enterococcaceae</taxon>
        <taxon>Vagococcus</taxon>
    </lineage>
</organism>
<comment type="caution">
    <text evidence="6">The sequence shown here is derived from an EMBL/GenBank/DDBJ whole genome shotgun (WGS) entry which is preliminary data.</text>
</comment>
<evidence type="ECO:0000313" key="6">
    <source>
        <dbReference type="EMBL" id="RSU13952.1"/>
    </source>
</evidence>
<evidence type="ECO:0000256" key="2">
    <source>
        <dbReference type="ARBA" id="ARBA00023125"/>
    </source>
</evidence>
<evidence type="ECO:0000259" key="4">
    <source>
        <dbReference type="PROSITE" id="PS51077"/>
    </source>
</evidence>
<dbReference type="SUPFAM" id="SSF55781">
    <property type="entry name" value="GAF domain-like"/>
    <property type="match status" value="1"/>
</dbReference>
<feature type="domain" description="IclR-ED" evidence="5">
    <location>
        <begin position="65"/>
        <end position="246"/>
    </location>
</feature>
<dbReference type="GO" id="GO:0045892">
    <property type="term" value="P:negative regulation of DNA-templated transcription"/>
    <property type="evidence" value="ECO:0007669"/>
    <property type="project" value="TreeGrafter"/>
</dbReference>
<dbReference type="InterPro" id="IPR036390">
    <property type="entry name" value="WH_DNA-bd_sf"/>
</dbReference>
<dbReference type="Gene3D" id="1.10.10.10">
    <property type="entry name" value="Winged helix-like DNA-binding domain superfamily/Winged helix DNA-binding domain"/>
    <property type="match status" value="1"/>
</dbReference>
<dbReference type="EMBL" id="NGKC01000002">
    <property type="protein sequence ID" value="RSU13952.1"/>
    <property type="molecule type" value="Genomic_DNA"/>
</dbReference>
<evidence type="ECO:0000259" key="5">
    <source>
        <dbReference type="PROSITE" id="PS51078"/>
    </source>
</evidence>
<dbReference type="GO" id="GO:0003677">
    <property type="term" value="F:DNA binding"/>
    <property type="evidence" value="ECO:0007669"/>
    <property type="project" value="UniProtKB-KW"/>
</dbReference>
<dbReference type="InterPro" id="IPR036388">
    <property type="entry name" value="WH-like_DNA-bd_sf"/>
</dbReference>
<sequence>MLKTLNQALQVLNLFTRETPVWSAREIADHLDLNQITVYRILETFVNNQFLTKNNKTKQYQIDASLARFGHLSFERYNVAAIVQPILYHLMKQSGESVYLTKQTDLHAVTIDAFEPENKVSFAVPLNQSMPLYAGASYWSILAFLNPADIQEVLNTPFDELLDPQALTAEQLEEQLAHVRKHGWCVSQELVTPEVTAIAAPVFSAQQVIGSLTIAKPIYRTQESDIQPLGELVRSKAQQISVELTKHGQSFDYYSFFKENMTKID</sequence>
<evidence type="ECO:0008006" key="8">
    <source>
        <dbReference type="Google" id="ProtNLM"/>
    </source>
</evidence>
<dbReference type="Proteomes" id="UP000286773">
    <property type="component" value="Unassembled WGS sequence"/>
</dbReference>
<dbReference type="Gene3D" id="3.30.450.40">
    <property type="match status" value="1"/>
</dbReference>
<dbReference type="PROSITE" id="PS51078">
    <property type="entry name" value="ICLR_ED"/>
    <property type="match status" value="1"/>
</dbReference>
<keyword evidence="7" id="KW-1185">Reference proteome</keyword>
<dbReference type="RefSeq" id="WP_126812417.1">
    <property type="nucleotide sequence ID" value="NZ_NGKC01000002.1"/>
</dbReference>
<evidence type="ECO:0000256" key="3">
    <source>
        <dbReference type="ARBA" id="ARBA00023163"/>
    </source>
</evidence>
<dbReference type="SMART" id="SM00346">
    <property type="entry name" value="HTH_ICLR"/>
    <property type="match status" value="1"/>
</dbReference>
<dbReference type="PROSITE" id="PS51077">
    <property type="entry name" value="HTH_ICLR"/>
    <property type="match status" value="1"/>
</dbReference>
<dbReference type="OrthoDB" id="9778379at2"/>
<keyword evidence="2" id="KW-0238">DNA-binding</keyword>
<dbReference type="AlphaFoldDB" id="A0A430B158"/>
<evidence type="ECO:0000313" key="7">
    <source>
        <dbReference type="Proteomes" id="UP000286773"/>
    </source>
</evidence>
<accession>A0A430B158</accession>
<dbReference type="InterPro" id="IPR005471">
    <property type="entry name" value="Tscrpt_reg_IclR_N"/>
</dbReference>
<dbReference type="PANTHER" id="PTHR30136:SF24">
    <property type="entry name" value="HTH-TYPE TRANSCRIPTIONAL REPRESSOR ALLR"/>
    <property type="match status" value="1"/>
</dbReference>
<name>A0A430B158_9ENTE</name>
<keyword evidence="1" id="KW-0805">Transcription regulation</keyword>
<dbReference type="InterPro" id="IPR014757">
    <property type="entry name" value="Tscrpt_reg_IclR_C"/>
</dbReference>
<dbReference type="InterPro" id="IPR029016">
    <property type="entry name" value="GAF-like_dom_sf"/>
</dbReference>
<protein>
    <recommendedName>
        <fullName evidence="8">IclR family transcriptional regulator</fullName>
    </recommendedName>
</protein>
<dbReference type="InterPro" id="IPR050707">
    <property type="entry name" value="HTH_MetabolicPath_Reg"/>
</dbReference>
<proteinExistence type="predicted"/>
<reference evidence="6 7" key="1">
    <citation type="submission" date="2017-05" db="EMBL/GenBank/DDBJ databases">
        <title>Vagococcus spp. assemblies.</title>
        <authorList>
            <person name="Gulvik C.A."/>
        </authorList>
    </citation>
    <scope>NUCLEOTIDE SEQUENCE [LARGE SCALE GENOMIC DNA]</scope>
    <source>
        <strain evidence="6 7">LMG 24798</strain>
    </source>
</reference>
<dbReference type="Pfam" id="PF09339">
    <property type="entry name" value="HTH_IclR"/>
    <property type="match status" value="1"/>
</dbReference>
<evidence type="ECO:0000256" key="1">
    <source>
        <dbReference type="ARBA" id="ARBA00023015"/>
    </source>
</evidence>
<dbReference type="PANTHER" id="PTHR30136">
    <property type="entry name" value="HELIX-TURN-HELIX TRANSCRIPTIONAL REGULATOR, ICLR FAMILY"/>
    <property type="match status" value="1"/>
</dbReference>
<gene>
    <name evidence="6" type="ORF">CBF27_03355</name>
</gene>
<dbReference type="SUPFAM" id="SSF46785">
    <property type="entry name" value="Winged helix' DNA-binding domain"/>
    <property type="match status" value="1"/>
</dbReference>
<keyword evidence="3" id="KW-0804">Transcription</keyword>
<dbReference type="Pfam" id="PF01614">
    <property type="entry name" value="IclR_C"/>
    <property type="match status" value="1"/>
</dbReference>
<feature type="domain" description="HTH iclR-type" evidence="4">
    <location>
        <begin position="2"/>
        <end position="64"/>
    </location>
</feature>